<keyword evidence="3" id="KW-1185">Reference proteome</keyword>
<evidence type="ECO:0008006" key="4">
    <source>
        <dbReference type="Google" id="ProtNLM"/>
    </source>
</evidence>
<dbReference type="STRING" id="741276.A0A2S5B2T4"/>
<dbReference type="OrthoDB" id="2555634at2759"/>
<dbReference type="AlphaFoldDB" id="A0A2S5B2T4"/>
<evidence type="ECO:0000313" key="3">
    <source>
        <dbReference type="Proteomes" id="UP000237144"/>
    </source>
</evidence>
<feature type="compositionally biased region" description="Low complexity" evidence="1">
    <location>
        <begin position="16"/>
        <end position="28"/>
    </location>
</feature>
<dbReference type="PANTHER" id="PTHR13621:SF2">
    <property type="entry name" value="PROLINE-RICH PROTEIN PRCC"/>
    <property type="match status" value="1"/>
</dbReference>
<accession>A0A2S5B2T4</accession>
<feature type="compositionally biased region" description="Low complexity" evidence="1">
    <location>
        <begin position="127"/>
        <end position="140"/>
    </location>
</feature>
<dbReference type="Proteomes" id="UP000237144">
    <property type="component" value="Unassembled WGS sequence"/>
</dbReference>
<feature type="compositionally biased region" description="Low complexity" evidence="1">
    <location>
        <begin position="43"/>
        <end position="54"/>
    </location>
</feature>
<dbReference type="EMBL" id="PJQD01000086">
    <property type="protein sequence ID" value="POY71080.1"/>
    <property type="molecule type" value="Genomic_DNA"/>
</dbReference>
<proteinExistence type="predicted"/>
<feature type="compositionally biased region" description="Low complexity" evidence="1">
    <location>
        <begin position="216"/>
        <end position="264"/>
    </location>
</feature>
<comment type="caution">
    <text evidence="2">The sequence shown here is derived from an EMBL/GenBank/DDBJ whole genome shotgun (WGS) entry which is preliminary data.</text>
</comment>
<feature type="region of interest" description="Disordered" evidence="1">
    <location>
        <begin position="317"/>
        <end position="372"/>
    </location>
</feature>
<feature type="region of interest" description="Disordered" evidence="1">
    <location>
        <begin position="208"/>
        <end position="278"/>
    </location>
</feature>
<dbReference type="InterPro" id="IPR018800">
    <property type="entry name" value="PRCC"/>
</dbReference>
<evidence type="ECO:0000256" key="1">
    <source>
        <dbReference type="SAM" id="MobiDB-lite"/>
    </source>
</evidence>
<evidence type="ECO:0000313" key="2">
    <source>
        <dbReference type="EMBL" id="POY71080.1"/>
    </source>
</evidence>
<feature type="compositionally biased region" description="Basic and acidic residues" evidence="1">
    <location>
        <begin position="317"/>
        <end position="331"/>
    </location>
</feature>
<organism evidence="2 3">
    <name type="scientific">Rhodotorula taiwanensis</name>
    <dbReference type="NCBI Taxonomy" id="741276"/>
    <lineage>
        <taxon>Eukaryota</taxon>
        <taxon>Fungi</taxon>
        <taxon>Dikarya</taxon>
        <taxon>Basidiomycota</taxon>
        <taxon>Pucciniomycotina</taxon>
        <taxon>Microbotryomycetes</taxon>
        <taxon>Sporidiobolales</taxon>
        <taxon>Sporidiobolaceae</taxon>
        <taxon>Rhodotorula</taxon>
    </lineage>
</organism>
<dbReference type="GO" id="GO:0005634">
    <property type="term" value="C:nucleus"/>
    <property type="evidence" value="ECO:0007669"/>
    <property type="project" value="TreeGrafter"/>
</dbReference>
<dbReference type="Pfam" id="PF10253">
    <property type="entry name" value="PRCC"/>
    <property type="match status" value="1"/>
</dbReference>
<reference evidence="2 3" key="1">
    <citation type="journal article" date="2018" name="Front. Microbiol.">
        <title>Prospects for Fungal Bioremediation of Acidic Radioactive Waste Sites: Characterization and Genome Sequence of Rhodotorula taiwanensis MD1149.</title>
        <authorList>
            <person name="Tkavc R."/>
            <person name="Matrosova V.Y."/>
            <person name="Grichenko O.E."/>
            <person name="Gostincar C."/>
            <person name="Volpe R.P."/>
            <person name="Klimenkova P."/>
            <person name="Gaidamakova E.K."/>
            <person name="Zhou C.E."/>
            <person name="Stewart B.J."/>
            <person name="Lyman M.G."/>
            <person name="Malfatti S.A."/>
            <person name="Rubinfeld B."/>
            <person name="Courtot M."/>
            <person name="Singh J."/>
            <person name="Dalgard C.L."/>
            <person name="Hamilton T."/>
            <person name="Frey K.G."/>
            <person name="Gunde-Cimerman N."/>
            <person name="Dugan L."/>
            <person name="Daly M.J."/>
        </authorList>
    </citation>
    <scope>NUCLEOTIDE SEQUENCE [LARGE SCALE GENOMIC DNA]</scope>
    <source>
        <strain evidence="2 3">MD1149</strain>
    </source>
</reference>
<protein>
    <recommendedName>
        <fullName evidence="4">Mitotic checkpoint regulator, MAD2B-interacting-domain-containing protein</fullName>
    </recommendedName>
</protein>
<name>A0A2S5B2T4_9BASI</name>
<dbReference type="PANTHER" id="PTHR13621">
    <property type="entry name" value="PROLINE-RICH PROTEIN PRCC"/>
    <property type="match status" value="1"/>
</dbReference>
<gene>
    <name evidence="2" type="ORF">BMF94_5837</name>
</gene>
<sequence>MGLVDYGSDSDSDSEQPAVQPTAAVPTASSSKSSFLNLPPPRASTSAAAATEQPAPAPPTKKQKDKGPRRIILDLPSADSNSTADADGPASKKPRLALGKGNGAPLTGLAAMLPKPKNKAPPPKPAPTTATPGPASTGPSRLDVLLGLNKEDGATEPKGSAGGVLLPPSLAAKAKRKAAPSAPPAPAEPAADFFGLGALRLWLRKRRTETDAQKHAGSVTSAPSASTSTASSRSGLSISSAPSLSAAPSVGSSASTTAATPTAADPYPGFTQLPSGEWVAKDQQTYEMWMAWQAQQQQQAAAAPEGLDEKDVEKRGGLIEVDEAQRAKDAWATRPDMVPGKADGHKPAAAVKGIPSQLSGSAKRKHQLSSLLAAAHDNRAELEERIAQARQNRKSGGNKYGF</sequence>
<feature type="region of interest" description="Disordered" evidence="1">
    <location>
        <begin position="1"/>
        <end position="191"/>
    </location>
</feature>